<evidence type="ECO:0000313" key="1">
    <source>
        <dbReference type="EMBL" id="CRK93065.1"/>
    </source>
</evidence>
<reference evidence="1 2" key="1">
    <citation type="submission" date="2015-04" db="EMBL/GenBank/DDBJ databases">
        <authorList>
            <person name="Syromyatnikov M.Y."/>
            <person name="Popov V.N."/>
        </authorList>
    </citation>
    <scope>NUCLEOTIDE SEQUENCE [LARGE SCALE GENOMIC DNA]</scope>
</reference>
<keyword evidence="2" id="KW-1185">Reference proteome</keyword>
<protein>
    <submittedName>
        <fullName evidence="1">CLUMA_CG006653, isoform A</fullName>
    </submittedName>
</protein>
<accession>A0A1J1I3W9</accession>
<gene>
    <name evidence="1" type="ORF">CLUMA_CG006653</name>
</gene>
<proteinExistence type="predicted"/>
<sequence>MSHDLTAIFLYVHSEDKLQRKEKIPTTKPPVSIFSVEIELQIDTQWEQRYVCYSVADLRAVVLVAN</sequence>
<dbReference type="EMBL" id="CVRI01000036">
    <property type="protein sequence ID" value="CRK93065.1"/>
    <property type="molecule type" value="Genomic_DNA"/>
</dbReference>
<dbReference type="Proteomes" id="UP000183832">
    <property type="component" value="Unassembled WGS sequence"/>
</dbReference>
<organism evidence="1 2">
    <name type="scientific">Clunio marinus</name>
    <dbReference type="NCBI Taxonomy" id="568069"/>
    <lineage>
        <taxon>Eukaryota</taxon>
        <taxon>Metazoa</taxon>
        <taxon>Ecdysozoa</taxon>
        <taxon>Arthropoda</taxon>
        <taxon>Hexapoda</taxon>
        <taxon>Insecta</taxon>
        <taxon>Pterygota</taxon>
        <taxon>Neoptera</taxon>
        <taxon>Endopterygota</taxon>
        <taxon>Diptera</taxon>
        <taxon>Nematocera</taxon>
        <taxon>Chironomoidea</taxon>
        <taxon>Chironomidae</taxon>
        <taxon>Clunio</taxon>
    </lineage>
</organism>
<evidence type="ECO:0000313" key="2">
    <source>
        <dbReference type="Proteomes" id="UP000183832"/>
    </source>
</evidence>
<name>A0A1J1I3W9_9DIPT</name>
<dbReference type="AlphaFoldDB" id="A0A1J1I3W9"/>